<dbReference type="InterPro" id="IPR000847">
    <property type="entry name" value="LysR_HTH_N"/>
</dbReference>
<dbReference type="CDD" id="cd08422">
    <property type="entry name" value="PBP2_CrgA_like"/>
    <property type="match status" value="1"/>
</dbReference>
<evidence type="ECO:0000313" key="6">
    <source>
        <dbReference type="EMBL" id="RRH76605.1"/>
    </source>
</evidence>
<evidence type="ECO:0000256" key="1">
    <source>
        <dbReference type="ARBA" id="ARBA00009437"/>
    </source>
</evidence>
<dbReference type="SUPFAM" id="SSF46785">
    <property type="entry name" value="Winged helix' DNA-binding domain"/>
    <property type="match status" value="1"/>
</dbReference>
<dbReference type="Gene3D" id="3.40.190.290">
    <property type="match status" value="1"/>
</dbReference>
<organism evidence="6 7">
    <name type="scientific">Falsigemmobacter faecalis</name>
    <dbReference type="NCBI Taxonomy" id="2488730"/>
    <lineage>
        <taxon>Bacteria</taxon>
        <taxon>Pseudomonadati</taxon>
        <taxon>Pseudomonadota</taxon>
        <taxon>Alphaproteobacteria</taxon>
        <taxon>Rhodobacterales</taxon>
        <taxon>Paracoccaceae</taxon>
        <taxon>Falsigemmobacter</taxon>
    </lineage>
</organism>
<dbReference type="InterPro" id="IPR005119">
    <property type="entry name" value="LysR_subst-bd"/>
</dbReference>
<comment type="caution">
    <text evidence="6">The sequence shown here is derived from an EMBL/GenBank/DDBJ whole genome shotgun (WGS) entry which is preliminary data.</text>
</comment>
<dbReference type="InterPro" id="IPR036390">
    <property type="entry name" value="WH_DNA-bd_sf"/>
</dbReference>
<dbReference type="OrthoDB" id="9813056at2"/>
<evidence type="ECO:0000313" key="7">
    <source>
        <dbReference type="Proteomes" id="UP000282125"/>
    </source>
</evidence>
<feature type="domain" description="HTH lysR-type" evidence="5">
    <location>
        <begin position="1"/>
        <end position="59"/>
    </location>
</feature>
<evidence type="ECO:0000259" key="5">
    <source>
        <dbReference type="PROSITE" id="PS50931"/>
    </source>
</evidence>
<evidence type="ECO:0000256" key="3">
    <source>
        <dbReference type="ARBA" id="ARBA00023125"/>
    </source>
</evidence>
<evidence type="ECO:0000256" key="4">
    <source>
        <dbReference type="ARBA" id="ARBA00023163"/>
    </source>
</evidence>
<proteinExistence type="inferred from homology"/>
<dbReference type="Pfam" id="PF00126">
    <property type="entry name" value="HTH_1"/>
    <property type="match status" value="1"/>
</dbReference>
<dbReference type="SUPFAM" id="SSF53850">
    <property type="entry name" value="Periplasmic binding protein-like II"/>
    <property type="match status" value="1"/>
</dbReference>
<dbReference type="GO" id="GO:0006351">
    <property type="term" value="P:DNA-templated transcription"/>
    <property type="evidence" value="ECO:0007669"/>
    <property type="project" value="TreeGrafter"/>
</dbReference>
<dbReference type="GO" id="GO:0003700">
    <property type="term" value="F:DNA-binding transcription factor activity"/>
    <property type="evidence" value="ECO:0007669"/>
    <property type="project" value="InterPro"/>
</dbReference>
<keyword evidence="3" id="KW-0238">DNA-binding</keyword>
<sequence>MDRLRAMELFLSVSRTESFTETARLFGLSATSVSRAISDLEDLLKARLLIRSTRQVALTEAGLEYARNVEGVLWTIKEVETSVSAITAAPAGHLRVHSRTMFGMGVLTPLLAEFRRLYPDISVELLMGEKKVDLRREKVDIDFRIAPPAEAGLKRRMLFLSERHLVAAPDYLRNAPPLENPWQLSDHATLAYLLPGGGFAWRFRRGDGAFDEVQITPRHVSNSGMALLELARLGEGIALLDDYTVAADLERGTLVRLLPEQRVSNTTFEEGMYATIVDTPVVPAKIRVFLDFVAGRVSGTERRFNLFPRPAAEALPQG</sequence>
<accession>A0A3P3DQV9</accession>
<dbReference type="PROSITE" id="PS50931">
    <property type="entry name" value="HTH_LYSR"/>
    <property type="match status" value="1"/>
</dbReference>
<keyword evidence="7" id="KW-1185">Reference proteome</keyword>
<dbReference type="PANTHER" id="PTHR30537">
    <property type="entry name" value="HTH-TYPE TRANSCRIPTIONAL REGULATOR"/>
    <property type="match status" value="1"/>
</dbReference>
<keyword evidence="4" id="KW-0804">Transcription</keyword>
<comment type="similarity">
    <text evidence="1">Belongs to the LysR transcriptional regulatory family.</text>
</comment>
<gene>
    <name evidence="6" type="ORF">EG244_05390</name>
</gene>
<evidence type="ECO:0000256" key="2">
    <source>
        <dbReference type="ARBA" id="ARBA00023015"/>
    </source>
</evidence>
<keyword evidence="2" id="KW-0805">Transcription regulation</keyword>
<dbReference type="InterPro" id="IPR058163">
    <property type="entry name" value="LysR-type_TF_proteobact-type"/>
</dbReference>
<dbReference type="Proteomes" id="UP000282125">
    <property type="component" value="Unassembled WGS sequence"/>
</dbReference>
<protein>
    <submittedName>
        <fullName evidence="6">LysR family transcriptional regulator</fullName>
    </submittedName>
</protein>
<dbReference type="Gene3D" id="1.10.10.10">
    <property type="entry name" value="Winged helix-like DNA-binding domain superfamily/Winged helix DNA-binding domain"/>
    <property type="match status" value="1"/>
</dbReference>
<dbReference type="EMBL" id="RRAZ01000006">
    <property type="protein sequence ID" value="RRH76605.1"/>
    <property type="molecule type" value="Genomic_DNA"/>
</dbReference>
<dbReference type="AlphaFoldDB" id="A0A3P3DQV9"/>
<dbReference type="InterPro" id="IPR036388">
    <property type="entry name" value="WH-like_DNA-bd_sf"/>
</dbReference>
<name>A0A3P3DQV9_9RHOB</name>
<dbReference type="RefSeq" id="WP_124963992.1">
    <property type="nucleotide sequence ID" value="NZ_RRAZ01000006.1"/>
</dbReference>
<reference evidence="6 7" key="1">
    <citation type="submission" date="2018-11" db="EMBL/GenBank/DDBJ databases">
        <title>Gemmobacter sp. nov., YIM 102744-1 draft genome.</title>
        <authorList>
            <person name="Li G."/>
            <person name="Jiang Y."/>
        </authorList>
    </citation>
    <scope>NUCLEOTIDE SEQUENCE [LARGE SCALE GENOMIC DNA]</scope>
    <source>
        <strain evidence="6 7">YIM 102744-1</strain>
    </source>
</reference>
<dbReference type="PANTHER" id="PTHR30537:SF5">
    <property type="entry name" value="HTH-TYPE TRANSCRIPTIONAL ACTIVATOR TTDR-RELATED"/>
    <property type="match status" value="1"/>
</dbReference>
<dbReference type="GO" id="GO:0043565">
    <property type="term" value="F:sequence-specific DNA binding"/>
    <property type="evidence" value="ECO:0007669"/>
    <property type="project" value="TreeGrafter"/>
</dbReference>
<dbReference type="Pfam" id="PF03466">
    <property type="entry name" value="LysR_substrate"/>
    <property type="match status" value="1"/>
</dbReference>